<gene>
    <name evidence="2" type="ORF">HNR40_010389</name>
</gene>
<dbReference type="InterPro" id="IPR036390">
    <property type="entry name" value="WH_DNA-bd_sf"/>
</dbReference>
<evidence type="ECO:0000313" key="3">
    <source>
        <dbReference type="Proteomes" id="UP000568380"/>
    </source>
</evidence>
<dbReference type="AlphaFoldDB" id="A0A7W8EMX8"/>
<proteinExistence type="predicted"/>
<sequence length="147" mass="16191">MSETERAERLVAVFDLVGPLYRRAWRQVEQDAPVEGLTVGLRAVLSMLRQHGPMTVPHLGRTLALSRQFVQRTINDGAALSLVEPVPNPAHRKSSLIRLTDQGAAAVDALVGRERAVLREVGRDLTDADVEACLRVLAHLLHHLDTP</sequence>
<dbReference type="InterPro" id="IPR036388">
    <property type="entry name" value="WH-like_DNA-bd_sf"/>
</dbReference>
<reference evidence="2 3" key="1">
    <citation type="submission" date="2020-08" db="EMBL/GenBank/DDBJ databases">
        <title>Genomic Encyclopedia of Type Strains, Phase IV (KMG-IV): sequencing the most valuable type-strain genomes for metagenomic binning, comparative biology and taxonomic classification.</title>
        <authorList>
            <person name="Goeker M."/>
        </authorList>
    </citation>
    <scope>NUCLEOTIDE SEQUENCE [LARGE SCALE GENOMIC DNA]</scope>
    <source>
        <strain evidence="2 3">DSM 45385</strain>
    </source>
</reference>
<keyword evidence="3" id="KW-1185">Reference proteome</keyword>
<dbReference type="PANTHER" id="PTHR33164:SF99">
    <property type="entry name" value="MARR FAMILY REGULATORY PROTEIN"/>
    <property type="match status" value="1"/>
</dbReference>
<dbReference type="Proteomes" id="UP000568380">
    <property type="component" value="Unassembled WGS sequence"/>
</dbReference>
<dbReference type="RefSeq" id="WP_184975626.1">
    <property type="nucleotide sequence ID" value="NZ_JACHIN010000027.1"/>
</dbReference>
<dbReference type="GO" id="GO:0006950">
    <property type="term" value="P:response to stress"/>
    <property type="evidence" value="ECO:0007669"/>
    <property type="project" value="TreeGrafter"/>
</dbReference>
<feature type="domain" description="HTH marR-type" evidence="1">
    <location>
        <begin position="1"/>
        <end position="142"/>
    </location>
</feature>
<name>A0A7W8EMX8_9ACTN</name>
<dbReference type="InterPro" id="IPR039422">
    <property type="entry name" value="MarR/SlyA-like"/>
</dbReference>
<organism evidence="2 3">
    <name type="scientific">Nonomuraea endophytica</name>
    <dbReference type="NCBI Taxonomy" id="714136"/>
    <lineage>
        <taxon>Bacteria</taxon>
        <taxon>Bacillati</taxon>
        <taxon>Actinomycetota</taxon>
        <taxon>Actinomycetes</taxon>
        <taxon>Streptosporangiales</taxon>
        <taxon>Streptosporangiaceae</taxon>
        <taxon>Nonomuraea</taxon>
    </lineage>
</organism>
<protein>
    <submittedName>
        <fullName evidence="2">DNA-binding MarR family transcriptional regulator</fullName>
    </submittedName>
</protein>
<dbReference type="PROSITE" id="PS50995">
    <property type="entry name" value="HTH_MARR_2"/>
    <property type="match status" value="1"/>
</dbReference>
<evidence type="ECO:0000259" key="1">
    <source>
        <dbReference type="PROSITE" id="PS50995"/>
    </source>
</evidence>
<dbReference type="SMART" id="SM00347">
    <property type="entry name" value="HTH_MARR"/>
    <property type="match status" value="1"/>
</dbReference>
<dbReference type="EMBL" id="JACHIN010000027">
    <property type="protein sequence ID" value="MBB5084878.1"/>
    <property type="molecule type" value="Genomic_DNA"/>
</dbReference>
<dbReference type="GO" id="GO:0003677">
    <property type="term" value="F:DNA binding"/>
    <property type="evidence" value="ECO:0007669"/>
    <property type="project" value="UniProtKB-KW"/>
</dbReference>
<dbReference type="Gene3D" id="1.10.10.10">
    <property type="entry name" value="Winged helix-like DNA-binding domain superfamily/Winged helix DNA-binding domain"/>
    <property type="match status" value="1"/>
</dbReference>
<keyword evidence="2" id="KW-0238">DNA-binding</keyword>
<dbReference type="PANTHER" id="PTHR33164">
    <property type="entry name" value="TRANSCRIPTIONAL REGULATOR, MARR FAMILY"/>
    <property type="match status" value="1"/>
</dbReference>
<dbReference type="SUPFAM" id="SSF46785">
    <property type="entry name" value="Winged helix' DNA-binding domain"/>
    <property type="match status" value="1"/>
</dbReference>
<accession>A0A7W8EMX8</accession>
<dbReference type="InterPro" id="IPR000835">
    <property type="entry name" value="HTH_MarR-typ"/>
</dbReference>
<dbReference type="GO" id="GO:0003700">
    <property type="term" value="F:DNA-binding transcription factor activity"/>
    <property type="evidence" value="ECO:0007669"/>
    <property type="project" value="InterPro"/>
</dbReference>
<dbReference type="Pfam" id="PF12802">
    <property type="entry name" value="MarR_2"/>
    <property type="match status" value="1"/>
</dbReference>
<evidence type="ECO:0000313" key="2">
    <source>
        <dbReference type="EMBL" id="MBB5084878.1"/>
    </source>
</evidence>
<comment type="caution">
    <text evidence="2">The sequence shown here is derived from an EMBL/GenBank/DDBJ whole genome shotgun (WGS) entry which is preliminary data.</text>
</comment>